<comment type="caution">
    <text evidence="5">The sequence shown here is derived from an EMBL/GenBank/DDBJ whole genome shotgun (WGS) entry which is preliminary data.</text>
</comment>
<evidence type="ECO:0000313" key="3">
    <source>
        <dbReference type="EMBL" id="RGU54002.1"/>
    </source>
</evidence>
<dbReference type="Proteomes" id="UP000284243">
    <property type="component" value="Unassembled WGS sequence"/>
</dbReference>
<evidence type="ECO:0000313" key="8">
    <source>
        <dbReference type="Proteomes" id="UP000284434"/>
    </source>
</evidence>
<dbReference type="RefSeq" id="WP_013612160.1">
    <property type="nucleotide sequence ID" value="NZ_CABJFF010000026.1"/>
</dbReference>
<dbReference type="EMBL" id="QRYC01000040">
    <property type="protein sequence ID" value="RGU54002.1"/>
    <property type="molecule type" value="Genomic_DNA"/>
</dbReference>
<evidence type="ECO:0000313" key="6">
    <source>
        <dbReference type="Proteomes" id="UP000283426"/>
    </source>
</evidence>
<name>A0A1Y3YJL1_9BACT</name>
<dbReference type="EMBL" id="QSCO01000034">
    <property type="protein sequence ID" value="RGY03669.1"/>
    <property type="molecule type" value="Genomic_DNA"/>
</dbReference>
<dbReference type="Proteomes" id="UP001199750">
    <property type="component" value="Unassembled WGS sequence"/>
</dbReference>
<evidence type="ECO:0000313" key="5">
    <source>
        <dbReference type="EMBL" id="RGY03669.1"/>
    </source>
</evidence>
<dbReference type="GeneID" id="61275186"/>
<dbReference type="EMBL" id="JAKNDN010000050">
    <property type="protein sequence ID" value="MCG4961931.1"/>
    <property type="molecule type" value="Genomic_DNA"/>
</dbReference>
<organism evidence="5 8">
    <name type="scientific">Odoribacter splanchnicus</name>
    <dbReference type="NCBI Taxonomy" id="28118"/>
    <lineage>
        <taxon>Bacteria</taxon>
        <taxon>Pseudomonadati</taxon>
        <taxon>Bacteroidota</taxon>
        <taxon>Bacteroidia</taxon>
        <taxon>Bacteroidales</taxon>
        <taxon>Odoribacteraceae</taxon>
        <taxon>Odoribacter</taxon>
    </lineage>
</organism>
<reference evidence="2" key="3">
    <citation type="submission" date="2023-01" db="EMBL/GenBank/DDBJ databases">
        <title>Human gut microbiome strain richness.</title>
        <authorList>
            <person name="Chen-Liaw A."/>
        </authorList>
    </citation>
    <scope>NUCLEOTIDE SEQUENCE</scope>
    <source>
        <strain evidence="2">RTP21484st1_B7_RTP21484_190118</strain>
    </source>
</reference>
<accession>A0A1Y3YJL1</accession>
<reference evidence="1" key="2">
    <citation type="submission" date="2022-01" db="EMBL/GenBank/DDBJ databases">
        <title>Collection of gut derived symbiotic bacterial strains cultured from healthy donors.</title>
        <authorList>
            <person name="Lin H."/>
            <person name="Kohout C."/>
            <person name="Waligurski E."/>
            <person name="Pamer E.G."/>
        </authorList>
    </citation>
    <scope>NUCLEOTIDE SEQUENCE</scope>
    <source>
        <strain evidence="1">DFI.1.149</strain>
    </source>
</reference>
<sequence length="187" mass="22481">MGYLKERIKHAVRFRHKRGYGVHSPFMFNLILNVIRDREKQFQYPERLERENCLNHRERKIFRLLSRLVRSLRVHRMICLGKNADILCRYLQEVCDVEISVNQLDTLQSADFIYIGRQFPLDETTFAGMLQNHPQKCIVIADIHKKGIHARLWHQWLEKATVSVDMMWYGILFFDDKIQEGRYCLMI</sequence>
<gene>
    <name evidence="4" type="ORF">DWW24_19905</name>
    <name evidence="3" type="ORF">DWW57_17815</name>
    <name evidence="5" type="ORF">DXA53_18060</name>
    <name evidence="1" type="ORF">L0P03_19110</name>
    <name evidence="2" type="ORF">PN645_12415</name>
</gene>
<proteinExistence type="predicted"/>
<dbReference type="Proteomes" id="UP000283426">
    <property type="component" value="Unassembled WGS sequence"/>
</dbReference>
<protein>
    <submittedName>
        <fullName evidence="5">Uncharacterized protein</fullName>
    </submittedName>
</protein>
<evidence type="ECO:0000313" key="2">
    <source>
        <dbReference type="EMBL" id="MDB9223807.1"/>
    </source>
</evidence>
<dbReference type="EMBL" id="QRYW01000058">
    <property type="protein sequence ID" value="RGV18397.1"/>
    <property type="molecule type" value="Genomic_DNA"/>
</dbReference>
<dbReference type="Proteomes" id="UP001212263">
    <property type="component" value="Unassembled WGS sequence"/>
</dbReference>
<dbReference type="AlphaFoldDB" id="A0A1Y3YJL1"/>
<dbReference type="Proteomes" id="UP000284434">
    <property type="component" value="Unassembled WGS sequence"/>
</dbReference>
<dbReference type="EMBL" id="JAQMRD010000016">
    <property type="protein sequence ID" value="MDB9223807.1"/>
    <property type="molecule type" value="Genomic_DNA"/>
</dbReference>
<reference evidence="6 7" key="1">
    <citation type="submission" date="2018-08" db="EMBL/GenBank/DDBJ databases">
        <title>A genome reference for cultivated species of the human gut microbiota.</title>
        <authorList>
            <person name="Zou Y."/>
            <person name="Xue W."/>
            <person name="Luo G."/>
        </authorList>
    </citation>
    <scope>NUCLEOTIDE SEQUENCE [LARGE SCALE GENOMIC DNA]</scope>
    <source>
        <strain evidence="4 6">AF14-6AC</strain>
        <strain evidence="3 7">AF16-14</strain>
        <strain evidence="5 8">OF03-11</strain>
    </source>
</reference>
<evidence type="ECO:0000313" key="7">
    <source>
        <dbReference type="Proteomes" id="UP000284243"/>
    </source>
</evidence>
<evidence type="ECO:0000313" key="4">
    <source>
        <dbReference type="EMBL" id="RGV18397.1"/>
    </source>
</evidence>
<evidence type="ECO:0000313" key="1">
    <source>
        <dbReference type="EMBL" id="MCG4961931.1"/>
    </source>
</evidence>